<dbReference type="EMBL" id="BAAAUV010000009">
    <property type="protein sequence ID" value="GAA3217896.1"/>
    <property type="molecule type" value="Genomic_DNA"/>
</dbReference>
<name>A0ABP6QEE2_9ACTN</name>
<sequence length="68" mass="6316">MGGTTRAGGTAVGAAVARGTAAVLFPAAEGVGGDAARAGPSAPPQATAQARTAASGGTSFMVTTDRLV</sequence>
<keyword evidence="3" id="KW-1185">Reference proteome</keyword>
<evidence type="ECO:0000256" key="1">
    <source>
        <dbReference type="SAM" id="MobiDB-lite"/>
    </source>
</evidence>
<evidence type="ECO:0000313" key="2">
    <source>
        <dbReference type="EMBL" id="GAA3217896.1"/>
    </source>
</evidence>
<reference evidence="3" key="1">
    <citation type="journal article" date="2019" name="Int. J. Syst. Evol. Microbiol.">
        <title>The Global Catalogue of Microorganisms (GCM) 10K type strain sequencing project: providing services to taxonomists for standard genome sequencing and annotation.</title>
        <authorList>
            <consortium name="The Broad Institute Genomics Platform"/>
            <consortium name="The Broad Institute Genome Sequencing Center for Infectious Disease"/>
            <person name="Wu L."/>
            <person name="Ma J."/>
        </authorList>
    </citation>
    <scope>NUCLEOTIDE SEQUENCE [LARGE SCALE GENOMIC DNA]</scope>
    <source>
        <strain evidence="3">JCM 9377</strain>
    </source>
</reference>
<feature type="compositionally biased region" description="Low complexity" evidence="1">
    <location>
        <begin position="38"/>
        <end position="59"/>
    </location>
</feature>
<accession>A0ABP6QEE2</accession>
<feature type="region of interest" description="Disordered" evidence="1">
    <location>
        <begin position="32"/>
        <end position="68"/>
    </location>
</feature>
<evidence type="ECO:0000313" key="3">
    <source>
        <dbReference type="Proteomes" id="UP001501237"/>
    </source>
</evidence>
<comment type="caution">
    <text evidence="2">The sequence shown here is derived from an EMBL/GenBank/DDBJ whole genome shotgun (WGS) entry which is preliminary data.</text>
</comment>
<organism evidence="2 3">
    <name type="scientific">Actinocorallia longicatena</name>
    <dbReference type="NCBI Taxonomy" id="111803"/>
    <lineage>
        <taxon>Bacteria</taxon>
        <taxon>Bacillati</taxon>
        <taxon>Actinomycetota</taxon>
        <taxon>Actinomycetes</taxon>
        <taxon>Streptosporangiales</taxon>
        <taxon>Thermomonosporaceae</taxon>
        <taxon>Actinocorallia</taxon>
    </lineage>
</organism>
<protein>
    <submittedName>
        <fullName evidence="2">Uncharacterized protein</fullName>
    </submittedName>
</protein>
<dbReference type="Proteomes" id="UP001501237">
    <property type="component" value="Unassembled WGS sequence"/>
</dbReference>
<proteinExistence type="predicted"/>
<gene>
    <name evidence="2" type="ORF">GCM10010468_41000</name>
</gene>